<organism evidence="1 3">
    <name type="scientific">Parascaris univalens</name>
    <name type="common">Nematode worm</name>
    <dbReference type="NCBI Taxonomy" id="6257"/>
    <lineage>
        <taxon>Eukaryota</taxon>
        <taxon>Metazoa</taxon>
        <taxon>Ecdysozoa</taxon>
        <taxon>Nematoda</taxon>
        <taxon>Chromadorea</taxon>
        <taxon>Rhabditida</taxon>
        <taxon>Spirurina</taxon>
        <taxon>Ascaridomorpha</taxon>
        <taxon>Ascaridoidea</taxon>
        <taxon>Ascarididae</taxon>
        <taxon>Parascaris</taxon>
    </lineage>
</organism>
<name>A0A915A530_PARUN</name>
<dbReference type="WBParaSite" id="PgR001X_g158_t04">
    <property type="protein sequence ID" value="PgR001X_g158_t04"/>
    <property type="gene ID" value="PgR001X_g158"/>
</dbReference>
<protein>
    <submittedName>
        <fullName evidence="2 3">Secreted protein</fullName>
    </submittedName>
</protein>
<dbReference type="WBParaSite" id="PgR001X_g158_t03">
    <property type="protein sequence ID" value="PgR001X_g158_t03"/>
    <property type="gene ID" value="PgR001X_g158"/>
</dbReference>
<evidence type="ECO:0000313" key="3">
    <source>
        <dbReference type="WBParaSite" id="PgR001X_g158_t04"/>
    </source>
</evidence>
<proteinExistence type="predicted"/>
<accession>A0A915A530</accession>
<reference evidence="2 3" key="1">
    <citation type="submission" date="2022-11" db="UniProtKB">
        <authorList>
            <consortium name="WormBaseParasite"/>
        </authorList>
    </citation>
    <scope>IDENTIFICATION</scope>
</reference>
<keyword evidence="1" id="KW-1185">Reference proteome</keyword>
<dbReference type="Proteomes" id="UP000887569">
    <property type="component" value="Unplaced"/>
</dbReference>
<evidence type="ECO:0000313" key="1">
    <source>
        <dbReference type="Proteomes" id="UP000887569"/>
    </source>
</evidence>
<dbReference type="AlphaFoldDB" id="A0A915A530"/>
<sequence length="128" mass="14909">MGEGTNSSFWITLLFSAKSGETRCGSVWEESISARVVRKTLARKTAKSTHRSASGVDCCWCNWNFPGWHPFNGHWESVRRHRRSQESAFYHTGQVCFYFYISLRRLLCHILSFSCRKCRILLSDFFIS</sequence>
<evidence type="ECO:0000313" key="2">
    <source>
        <dbReference type="WBParaSite" id="PgR001X_g158_t03"/>
    </source>
</evidence>